<dbReference type="EMBL" id="BAAAOS010000007">
    <property type="protein sequence ID" value="GAA1558125.1"/>
    <property type="molecule type" value="Genomic_DNA"/>
</dbReference>
<name>A0ABN2CGD3_9ACTN</name>
<reference evidence="2 3" key="1">
    <citation type="journal article" date="2019" name="Int. J. Syst. Evol. Microbiol.">
        <title>The Global Catalogue of Microorganisms (GCM) 10K type strain sequencing project: providing services to taxonomists for standard genome sequencing and annotation.</title>
        <authorList>
            <consortium name="The Broad Institute Genomics Platform"/>
            <consortium name="The Broad Institute Genome Sequencing Center for Infectious Disease"/>
            <person name="Wu L."/>
            <person name="Ma J."/>
        </authorList>
    </citation>
    <scope>NUCLEOTIDE SEQUENCE [LARGE SCALE GENOMIC DNA]</scope>
    <source>
        <strain evidence="2 3">JCM 14969</strain>
    </source>
</reference>
<keyword evidence="3" id="KW-1185">Reference proteome</keyword>
<comment type="caution">
    <text evidence="2">The sequence shown here is derived from an EMBL/GenBank/DDBJ whole genome shotgun (WGS) entry which is preliminary data.</text>
</comment>
<gene>
    <name evidence="2" type="ORF">GCM10009789_09440</name>
</gene>
<feature type="region of interest" description="Disordered" evidence="1">
    <location>
        <begin position="83"/>
        <end position="112"/>
    </location>
</feature>
<evidence type="ECO:0000313" key="3">
    <source>
        <dbReference type="Proteomes" id="UP001500393"/>
    </source>
</evidence>
<protein>
    <submittedName>
        <fullName evidence="2">Uncharacterized protein</fullName>
    </submittedName>
</protein>
<dbReference type="Proteomes" id="UP001500393">
    <property type="component" value="Unassembled WGS sequence"/>
</dbReference>
<accession>A0ABN2CGD3</accession>
<organism evidence="2 3">
    <name type="scientific">Kribbella sancticallisti</name>
    <dbReference type="NCBI Taxonomy" id="460087"/>
    <lineage>
        <taxon>Bacteria</taxon>
        <taxon>Bacillati</taxon>
        <taxon>Actinomycetota</taxon>
        <taxon>Actinomycetes</taxon>
        <taxon>Propionibacteriales</taxon>
        <taxon>Kribbellaceae</taxon>
        <taxon>Kribbella</taxon>
    </lineage>
</organism>
<evidence type="ECO:0000256" key="1">
    <source>
        <dbReference type="SAM" id="MobiDB-lite"/>
    </source>
</evidence>
<sequence>MLACSSAITGYIQTVTEAVDDSAESPQALSEAATANAVSGARMRLTLVFIGPLSPEEVEQWDVGLITVQAETSGRQFLLSTVEVDPEQRGAGRQQQLTVTPYSEPPVRLLEE</sequence>
<proteinExistence type="predicted"/>
<evidence type="ECO:0000313" key="2">
    <source>
        <dbReference type="EMBL" id="GAA1558125.1"/>
    </source>
</evidence>